<dbReference type="InterPro" id="IPR006148">
    <property type="entry name" value="Glc/Gal-6P_isomerase"/>
</dbReference>
<dbReference type="AlphaFoldDB" id="A0AAN9G887"/>
<dbReference type="SUPFAM" id="SSF100950">
    <property type="entry name" value="NagB/RpiA/CoA transferase-like"/>
    <property type="match status" value="1"/>
</dbReference>
<evidence type="ECO:0008006" key="12">
    <source>
        <dbReference type="Google" id="ProtNLM"/>
    </source>
</evidence>
<dbReference type="Pfam" id="PF00479">
    <property type="entry name" value="G6PD_N"/>
    <property type="match status" value="1"/>
</dbReference>
<dbReference type="InterPro" id="IPR036291">
    <property type="entry name" value="NAD(P)-bd_dom_sf"/>
</dbReference>
<evidence type="ECO:0000259" key="9">
    <source>
        <dbReference type="Pfam" id="PF02781"/>
    </source>
</evidence>
<feature type="domain" description="Glucosamine/galactosamine-6-phosphate isomerase" evidence="8">
    <location>
        <begin position="605"/>
        <end position="836"/>
    </location>
</feature>
<feature type="signal peptide" evidence="6">
    <location>
        <begin position="1"/>
        <end position="27"/>
    </location>
</feature>
<dbReference type="Proteomes" id="UP001374579">
    <property type="component" value="Unassembled WGS sequence"/>
</dbReference>
<dbReference type="GO" id="GO:0006006">
    <property type="term" value="P:glucose metabolic process"/>
    <property type="evidence" value="ECO:0007669"/>
    <property type="project" value="UniProtKB-KW"/>
</dbReference>
<dbReference type="NCBIfam" id="TIGR01198">
    <property type="entry name" value="pgl"/>
    <property type="match status" value="1"/>
</dbReference>
<accession>A0AAN9G887</accession>
<dbReference type="SUPFAM" id="SSF55347">
    <property type="entry name" value="Glyceraldehyde-3-phosphate dehydrogenase-like, C-terminal domain"/>
    <property type="match status" value="1"/>
</dbReference>
<gene>
    <name evidence="10" type="ORF">V1264_002830</name>
</gene>
<dbReference type="CDD" id="cd01400">
    <property type="entry name" value="6PGL"/>
    <property type="match status" value="1"/>
</dbReference>
<evidence type="ECO:0000256" key="4">
    <source>
        <dbReference type="ARBA" id="ARBA00023277"/>
    </source>
</evidence>
<dbReference type="InterPro" id="IPR037171">
    <property type="entry name" value="NagB/RpiA_transferase-like"/>
</dbReference>
<dbReference type="InterPro" id="IPR001282">
    <property type="entry name" value="G6P_DH"/>
</dbReference>
<feature type="compositionally biased region" description="Basic residues" evidence="5">
    <location>
        <begin position="423"/>
        <end position="436"/>
    </location>
</feature>
<dbReference type="InterPro" id="IPR022674">
    <property type="entry name" value="G6P_DH_NAD-bd"/>
</dbReference>
<dbReference type="Gene3D" id="3.30.360.10">
    <property type="entry name" value="Dihydrodipicolinate Reductase, domain 2"/>
    <property type="match status" value="1"/>
</dbReference>
<sequence>MTQLTTSVLVLIVSALSVNIFPVIVSGASPRHSGVILLGGTGDLARKYLWQALFDAFMRREVPVGGGEGEEQRPWMFTLFAGGSSHASVATNRLKDIFDNNVKCADRHGSSSVCEAKKGEFFTKVTYFQLHLGEDYGAMCESMLRSLNQDKTATKEVLLYLAVPPSVFRPALKNFKAECKFGDDKVSVKIVLEKPQGQDWASADKLSEELLKMFKEEQLYRTDHYLAKSVVTNILPFRAANPQLEKLLNRDYVDRVEIFMKETVGVEDRYSFYNDMGVIRDVFQNHLTQLLTLIALDLPVNLTNIPSAIEQAKLQVLKRVIRASQPSTLLGQYATYTFEAAKEIPESNITALVPTFAAVMLKLRSPRWLDVPFLLVSGKKLDERSSYIRIIFKDNDVCVSNCAEADHHTAHSADQKQQQTSEHHHRPHHQYHVPRSSKKQIVFHIGHGPAKIPLISMSRSLLEPEYPDSLEEVFDPEVFSKEHSYYGDYPQNFYHATPVNNADAYSTLIEEVLQGRRQHFVSTKQLLLAWQVWDNVLAFYPSRVPRVYDAGDPASLLNFVVRGDNLEFAAEDQKQDGMKVVPELHQLHQAQTPATFLGRRMVSGTKEGLAVQLAREIEQAAESEIASKGVFHVAFSGGTTPVLLWQMLAQSFASEYWVHVHVWQVDERCVRAAADTHSNLFQLDRQLLRFVAVPWSHVHAMPVDVAGRLCDPELQGDRQYADSIRHALPNLQFDFVVLGLGADGHTASLFPQSPALNADSQTLVTVTEQGPKDTPRRMTMTLPLINRAKRVAVLVTGVDKEGILNQLEDSGGGIKMGVVDKFPILGVNPGNGTLSWFIDYEAYFGKEDFFFAEE</sequence>
<evidence type="ECO:0000256" key="1">
    <source>
        <dbReference type="ARBA" id="ARBA00004959"/>
    </source>
</evidence>
<dbReference type="InterPro" id="IPR022675">
    <property type="entry name" value="G6P_DH_C"/>
</dbReference>
<dbReference type="PANTHER" id="PTHR23429:SF7">
    <property type="entry name" value="GDH_6PGL ENDOPLASMIC BIFUNCTIONAL PROTEIN"/>
    <property type="match status" value="1"/>
</dbReference>
<comment type="caution">
    <text evidence="10">The sequence shown here is derived from an EMBL/GenBank/DDBJ whole genome shotgun (WGS) entry which is preliminary data.</text>
</comment>
<dbReference type="Gene3D" id="3.40.50.1360">
    <property type="match status" value="1"/>
</dbReference>
<dbReference type="Pfam" id="PF01182">
    <property type="entry name" value="Glucosamine_iso"/>
    <property type="match status" value="1"/>
</dbReference>
<feature type="domain" description="Glucose-6-phosphate dehydrogenase C-terminal" evidence="9">
    <location>
        <begin position="236"/>
        <end position="400"/>
    </location>
</feature>
<dbReference type="GO" id="GO:0050661">
    <property type="term" value="F:NADP binding"/>
    <property type="evidence" value="ECO:0007669"/>
    <property type="project" value="InterPro"/>
</dbReference>
<dbReference type="Pfam" id="PF02781">
    <property type="entry name" value="G6PD_C"/>
    <property type="match status" value="1"/>
</dbReference>
<dbReference type="GO" id="GO:0017057">
    <property type="term" value="F:6-phosphogluconolactonase activity"/>
    <property type="evidence" value="ECO:0007669"/>
    <property type="project" value="InterPro"/>
</dbReference>
<feature type="domain" description="Glucose-6-phosphate dehydrogenase NAD-binding" evidence="7">
    <location>
        <begin position="36"/>
        <end position="233"/>
    </location>
</feature>
<protein>
    <recommendedName>
        <fullName evidence="12">6-phosphogluconolactonase</fullName>
    </recommendedName>
</protein>
<evidence type="ECO:0000259" key="8">
    <source>
        <dbReference type="Pfam" id="PF01182"/>
    </source>
</evidence>
<evidence type="ECO:0000256" key="2">
    <source>
        <dbReference type="ARBA" id="ARBA00022526"/>
    </source>
</evidence>
<dbReference type="GO" id="GO:0005783">
    <property type="term" value="C:endoplasmic reticulum"/>
    <property type="evidence" value="ECO:0007669"/>
    <property type="project" value="TreeGrafter"/>
</dbReference>
<proteinExistence type="predicted"/>
<dbReference type="SUPFAM" id="SSF51735">
    <property type="entry name" value="NAD(P)-binding Rossmann-fold domains"/>
    <property type="match status" value="1"/>
</dbReference>
<organism evidence="10 11">
    <name type="scientific">Littorina saxatilis</name>
    <dbReference type="NCBI Taxonomy" id="31220"/>
    <lineage>
        <taxon>Eukaryota</taxon>
        <taxon>Metazoa</taxon>
        <taxon>Spiralia</taxon>
        <taxon>Lophotrochozoa</taxon>
        <taxon>Mollusca</taxon>
        <taxon>Gastropoda</taxon>
        <taxon>Caenogastropoda</taxon>
        <taxon>Littorinimorpha</taxon>
        <taxon>Littorinoidea</taxon>
        <taxon>Littorinidae</taxon>
        <taxon>Littorina</taxon>
    </lineage>
</organism>
<dbReference type="EMBL" id="JBAMIC010000012">
    <property type="protein sequence ID" value="KAK7098567.1"/>
    <property type="molecule type" value="Genomic_DNA"/>
</dbReference>
<dbReference type="InterPro" id="IPR005900">
    <property type="entry name" value="6-phosphogluconolactonase_DevB"/>
</dbReference>
<keyword evidence="11" id="KW-1185">Reference proteome</keyword>
<evidence type="ECO:0000313" key="10">
    <source>
        <dbReference type="EMBL" id="KAK7098567.1"/>
    </source>
</evidence>
<keyword evidence="3" id="KW-0521">NADP</keyword>
<name>A0AAN9G887_9CAEN</name>
<evidence type="ECO:0000256" key="3">
    <source>
        <dbReference type="ARBA" id="ARBA00022857"/>
    </source>
</evidence>
<dbReference type="GO" id="GO:0004345">
    <property type="term" value="F:glucose-6-phosphate dehydrogenase activity"/>
    <property type="evidence" value="ECO:0007669"/>
    <property type="project" value="InterPro"/>
</dbReference>
<dbReference type="Gene3D" id="3.40.50.720">
    <property type="entry name" value="NAD(P)-binding Rossmann-like Domain"/>
    <property type="match status" value="1"/>
</dbReference>
<evidence type="ECO:0000256" key="6">
    <source>
        <dbReference type="SAM" id="SignalP"/>
    </source>
</evidence>
<dbReference type="PANTHER" id="PTHR23429">
    <property type="entry name" value="GLUCOSE-6-PHOSPHATE 1-DEHYDROGENASE G6PD"/>
    <property type="match status" value="1"/>
</dbReference>
<evidence type="ECO:0000256" key="5">
    <source>
        <dbReference type="SAM" id="MobiDB-lite"/>
    </source>
</evidence>
<comment type="pathway">
    <text evidence="1">Carbohydrate degradation; pentose phosphate pathway.</text>
</comment>
<dbReference type="GO" id="GO:0009051">
    <property type="term" value="P:pentose-phosphate shunt, oxidative branch"/>
    <property type="evidence" value="ECO:0007669"/>
    <property type="project" value="TreeGrafter"/>
</dbReference>
<dbReference type="PRINTS" id="PR00079">
    <property type="entry name" value="G6PDHDRGNASE"/>
</dbReference>
<evidence type="ECO:0000313" key="11">
    <source>
        <dbReference type="Proteomes" id="UP001374579"/>
    </source>
</evidence>
<evidence type="ECO:0000259" key="7">
    <source>
        <dbReference type="Pfam" id="PF00479"/>
    </source>
</evidence>
<keyword evidence="4" id="KW-0119">Carbohydrate metabolism</keyword>
<feature type="region of interest" description="Disordered" evidence="5">
    <location>
        <begin position="409"/>
        <end position="436"/>
    </location>
</feature>
<reference evidence="10 11" key="1">
    <citation type="submission" date="2024-02" db="EMBL/GenBank/DDBJ databases">
        <title>Chromosome-scale genome assembly of the rough periwinkle Littorina saxatilis.</title>
        <authorList>
            <person name="De Jode A."/>
            <person name="Faria R."/>
            <person name="Formenti G."/>
            <person name="Sims Y."/>
            <person name="Smith T.P."/>
            <person name="Tracey A."/>
            <person name="Wood J.M.D."/>
            <person name="Zagrodzka Z.B."/>
            <person name="Johannesson K."/>
            <person name="Butlin R.K."/>
            <person name="Leder E.H."/>
        </authorList>
    </citation>
    <scope>NUCLEOTIDE SEQUENCE [LARGE SCALE GENOMIC DNA]</scope>
    <source>
        <strain evidence="10">Snail1</strain>
        <tissue evidence="10">Muscle</tissue>
    </source>
</reference>
<keyword evidence="6" id="KW-0732">Signal</keyword>
<feature type="chain" id="PRO_5042969805" description="6-phosphogluconolactonase" evidence="6">
    <location>
        <begin position="28"/>
        <end position="854"/>
    </location>
</feature>
<keyword evidence="2" id="KW-0313">Glucose metabolism</keyword>